<name>A0A8K0G6M6_IGNLU</name>
<evidence type="ECO:0000313" key="2">
    <source>
        <dbReference type="Proteomes" id="UP000801492"/>
    </source>
</evidence>
<reference evidence="1" key="1">
    <citation type="submission" date="2019-08" db="EMBL/GenBank/DDBJ databases">
        <title>The genome of the North American firefly Photinus pyralis.</title>
        <authorList>
            <consortium name="Photinus pyralis genome working group"/>
            <person name="Fallon T.R."/>
            <person name="Sander Lower S.E."/>
            <person name="Weng J.-K."/>
        </authorList>
    </citation>
    <scope>NUCLEOTIDE SEQUENCE</scope>
    <source>
        <strain evidence="1">TRF0915ILg1</strain>
        <tissue evidence="1">Whole body</tissue>
    </source>
</reference>
<gene>
    <name evidence="1" type="ORF">ILUMI_18670</name>
</gene>
<comment type="caution">
    <text evidence="1">The sequence shown here is derived from an EMBL/GenBank/DDBJ whole genome shotgun (WGS) entry which is preliminary data.</text>
</comment>
<accession>A0A8K0G6M6</accession>
<proteinExistence type="predicted"/>
<dbReference type="OrthoDB" id="661148at2759"/>
<evidence type="ECO:0008006" key="3">
    <source>
        <dbReference type="Google" id="ProtNLM"/>
    </source>
</evidence>
<evidence type="ECO:0000313" key="1">
    <source>
        <dbReference type="EMBL" id="KAF2887503.1"/>
    </source>
</evidence>
<protein>
    <recommendedName>
        <fullName evidence="3">PB1 domain-containing protein</fullName>
    </recommendedName>
</protein>
<dbReference type="EMBL" id="VTPC01083186">
    <property type="protein sequence ID" value="KAF2887503.1"/>
    <property type="molecule type" value="Genomic_DNA"/>
</dbReference>
<dbReference type="AlphaFoldDB" id="A0A8K0G6M6"/>
<sequence>MASNKKDLEIIYNLQWKNSSGHGDDKANIVGMYDIPATTLNWETFKSYLLKNSGATGDDVKVYYINNEDKEFCIESQLDFQLALYSFRQKARNSEIINLRLDRISDQNRMGRIKRLRRSAEPRLEEERRVPVENETNTVASHNNDNPPDWFKKYMKGFKKEIVEEVTSVMNHMSNTKVQNSTPQCYHSRKTKMECCKRPRKVSLIIGKPENE</sequence>
<dbReference type="Proteomes" id="UP000801492">
    <property type="component" value="Unassembled WGS sequence"/>
</dbReference>
<organism evidence="1 2">
    <name type="scientific">Ignelater luminosus</name>
    <name type="common">Cucubano</name>
    <name type="synonym">Pyrophorus luminosus</name>
    <dbReference type="NCBI Taxonomy" id="2038154"/>
    <lineage>
        <taxon>Eukaryota</taxon>
        <taxon>Metazoa</taxon>
        <taxon>Ecdysozoa</taxon>
        <taxon>Arthropoda</taxon>
        <taxon>Hexapoda</taxon>
        <taxon>Insecta</taxon>
        <taxon>Pterygota</taxon>
        <taxon>Neoptera</taxon>
        <taxon>Endopterygota</taxon>
        <taxon>Coleoptera</taxon>
        <taxon>Polyphaga</taxon>
        <taxon>Elateriformia</taxon>
        <taxon>Elateroidea</taxon>
        <taxon>Elateridae</taxon>
        <taxon>Agrypninae</taxon>
        <taxon>Pyrophorini</taxon>
        <taxon>Ignelater</taxon>
    </lineage>
</organism>
<keyword evidence="2" id="KW-1185">Reference proteome</keyword>